<dbReference type="Proteomes" id="UP000320176">
    <property type="component" value="Unassembled WGS sequence"/>
</dbReference>
<gene>
    <name evidence="2" type="ORF">Pla52n_47650</name>
</gene>
<feature type="transmembrane region" description="Helical" evidence="1">
    <location>
        <begin position="12"/>
        <end position="33"/>
    </location>
</feature>
<reference evidence="2 3" key="1">
    <citation type="submission" date="2019-02" db="EMBL/GenBank/DDBJ databases">
        <title>Deep-cultivation of Planctomycetes and their phenomic and genomic characterization uncovers novel biology.</title>
        <authorList>
            <person name="Wiegand S."/>
            <person name="Jogler M."/>
            <person name="Boedeker C."/>
            <person name="Pinto D."/>
            <person name="Vollmers J."/>
            <person name="Rivas-Marin E."/>
            <person name="Kohn T."/>
            <person name="Peeters S.H."/>
            <person name="Heuer A."/>
            <person name="Rast P."/>
            <person name="Oberbeckmann S."/>
            <person name="Bunk B."/>
            <person name="Jeske O."/>
            <person name="Meyerdierks A."/>
            <person name="Storesund J.E."/>
            <person name="Kallscheuer N."/>
            <person name="Luecker S."/>
            <person name="Lage O.M."/>
            <person name="Pohl T."/>
            <person name="Merkel B.J."/>
            <person name="Hornburger P."/>
            <person name="Mueller R.-W."/>
            <person name="Bruemmer F."/>
            <person name="Labrenz M."/>
            <person name="Spormann A.M."/>
            <person name="Op Den Camp H."/>
            <person name="Overmann J."/>
            <person name="Amann R."/>
            <person name="Jetten M.S.M."/>
            <person name="Mascher T."/>
            <person name="Medema M.H."/>
            <person name="Devos D.P."/>
            <person name="Kaster A.-K."/>
            <person name="Ovreas L."/>
            <person name="Rohde M."/>
            <person name="Galperin M.Y."/>
            <person name="Jogler C."/>
        </authorList>
    </citation>
    <scope>NUCLEOTIDE SEQUENCE [LARGE SCALE GENOMIC DNA]</scope>
    <source>
        <strain evidence="2 3">Pla52n</strain>
    </source>
</reference>
<evidence type="ECO:0000256" key="1">
    <source>
        <dbReference type="SAM" id="Phobius"/>
    </source>
</evidence>
<name>A0A5C6AGD4_9BACT</name>
<dbReference type="RefSeq" id="WP_146521879.1">
    <property type="nucleotide sequence ID" value="NZ_CP151726.1"/>
</dbReference>
<evidence type="ECO:0000313" key="2">
    <source>
        <dbReference type="EMBL" id="TWT98255.1"/>
    </source>
</evidence>
<organism evidence="2 3">
    <name type="scientific">Stieleria varia</name>
    <dbReference type="NCBI Taxonomy" id="2528005"/>
    <lineage>
        <taxon>Bacteria</taxon>
        <taxon>Pseudomonadati</taxon>
        <taxon>Planctomycetota</taxon>
        <taxon>Planctomycetia</taxon>
        <taxon>Pirellulales</taxon>
        <taxon>Pirellulaceae</taxon>
        <taxon>Stieleria</taxon>
    </lineage>
</organism>
<accession>A0A5C6AGD4</accession>
<proteinExistence type="predicted"/>
<protein>
    <recommendedName>
        <fullName evidence="4">Type II secretion system protein</fullName>
    </recommendedName>
</protein>
<keyword evidence="3" id="KW-1185">Reference proteome</keyword>
<dbReference type="AlphaFoldDB" id="A0A5C6AGD4"/>
<sequence>MNDPARRNGLTLVEVVAVLGCLLFIGVTATTLLQRVALVGKEVAQNELAVNQIQRLADDLRSDVQAAETIESTAPGQLKIQVGGKIIEYFVRQRPKRIERLIRNEPEGQLETYCLTETCEPGFAVGNEAVKLKLSGDSAAENEWLAVWIIQARRTP</sequence>
<keyword evidence="1" id="KW-0472">Membrane</keyword>
<evidence type="ECO:0008006" key="4">
    <source>
        <dbReference type="Google" id="ProtNLM"/>
    </source>
</evidence>
<evidence type="ECO:0000313" key="3">
    <source>
        <dbReference type="Proteomes" id="UP000320176"/>
    </source>
</evidence>
<comment type="caution">
    <text evidence="2">The sequence shown here is derived from an EMBL/GenBank/DDBJ whole genome shotgun (WGS) entry which is preliminary data.</text>
</comment>
<keyword evidence="1" id="KW-0812">Transmembrane</keyword>
<keyword evidence="1" id="KW-1133">Transmembrane helix</keyword>
<dbReference type="EMBL" id="SJPN01000006">
    <property type="protein sequence ID" value="TWT98255.1"/>
    <property type="molecule type" value="Genomic_DNA"/>
</dbReference>